<gene>
    <name evidence="5" type="ORF">E7512_07575</name>
</gene>
<dbReference type="InterPro" id="IPR003439">
    <property type="entry name" value="ABC_transporter-like_ATP-bd"/>
</dbReference>
<dbReference type="RefSeq" id="WP_326840346.1">
    <property type="nucleotide sequence ID" value="NZ_JBKWRC010000002.1"/>
</dbReference>
<evidence type="ECO:0000256" key="1">
    <source>
        <dbReference type="ARBA" id="ARBA00022448"/>
    </source>
</evidence>
<accession>A0A928KRK5</accession>
<feature type="domain" description="ABC transporter" evidence="4">
    <location>
        <begin position="2"/>
        <end position="230"/>
    </location>
</feature>
<dbReference type="Proteomes" id="UP000754750">
    <property type="component" value="Unassembled WGS sequence"/>
</dbReference>
<evidence type="ECO:0000256" key="2">
    <source>
        <dbReference type="ARBA" id="ARBA00022741"/>
    </source>
</evidence>
<comment type="caution">
    <text evidence="5">The sequence shown here is derived from an EMBL/GenBank/DDBJ whole genome shotgun (WGS) entry which is preliminary data.</text>
</comment>
<dbReference type="PANTHER" id="PTHR42939:SF3">
    <property type="entry name" value="ABC TRANSPORTER ATP-BINDING COMPONENT"/>
    <property type="match status" value="1"/>
</dbReference>
<name>A0A928KRK5_9FIRM</name>
<sequence>MKNLLEVRGLTKRFPSFALQEISFSVAGGSIMGLVGENGAGKTTTIKLILNELKPGSGEIFVFGLNAQKEERKVKEQIGVVFDDCYFPGEFHSRHISSLLSRFFPNWDEPLYQRYLEEFSLPRDQLIKDFSKGMRMKLSIAAALAHHPRLLILDEATSGLDPVMRSEILDLLLEFIQDEEHAVLFSSHITADLERVADYITFIHEGKVLLSGSKDEILDSYGVVKCGAEEFAHLPECDYLRSRKNSFGCEALVKDRPAFAKRHPGLMVDPAGIDDIMVFYGREQKR</sequence>
<dbReference type="EMBL" id="SVNY01000003">
    <property type="protein sequence ID" value="MBE6833423.1"/>
    <property type="molecule type" value="Genomic_DNA"/>
</dbReference>
<dbReference type="SMART" id="SM00382">
    <property type="entry name" value="AAA"/>
    <property type="match status" value="1"/>
</dbReference>
<protein>
    <submittedName>
        <fullName evidence="5">ABC transporter ATP-binding protein</fullName>
    </submittedName>
</protein>
<dbReference type="Gene3D" id="3.40.50.300">
    <property type="entry name" value="P-loop containing nucleotide triphosphate hydrolases"/>
    <property type="match status" value="1"/>
</dbReference>
<dbReference type="GO" id="GO:0016887">
    <property type="term" value="F:ATP hydrolysis activity"/>
    <property type="evidence" value="ECO:0007669"/>
    <property type="project" value="InterPro"/>
</dbReference>
<dbReference type="GO" id="GO:0005524">
    <property type="term" value="F:ATP binding"/>
    <property type="evidence" value="ECO:0007669"/>
    <property type="project" value="UniProtKB-KW"/>
</dbReference>
<dbReference type="CDD" id="cd03230">
    <property type="entry name" value="ABC_DR_subfamily_A"/>
    <property type="match status" value="1"/>
</dbReference>
<dbReference type="InterPro" id="IPR051782">
    <property type="entry name" value="ABC_Transporter_VariousFunc"/>
</dbReference>
<keyword evidence="1" id="KW-0813">Transport</keyword>
<dbReference type="InterPro" id="IPR017871">
    <property type="entry name" value="ABC_transporter-like_CS"/>
</dbReference>
<dbReference type="PANTHER" id="PTHR42939">
    <property type="entry name" value="ABC TRANSPORTER ATP-BINDING PROTEIN ALBC-RELATED"/>
    <property type="match status" value="1"/>
</dbReference>
<proteinExistence type="predicted"/>
<dbReference type="InterPro" id="IPR003593">
    <property type="entry name" value="AAA+_ATPase"/>
</dbReference>
<dbReference type="SUPFAM" id="SSF52540">
    <property type="entry name" value="P-loop containing nucleoside triphosphate hydrolases"/>
    <property type="match status" value="1"/>
</dbReference>
<organism evidence="5 6">
    <name type="scientific">Faecalispora sporosphaeroides</name>
    <dbReference type="NCBI Taxonomy" id="1549"/>
    <lineage>
        <taxon>Bacteria</taxon>
        <taxon>Bacillati</taxon>
        <taxon>Bacillota</taxon>
        <taxon>Clostridia</taxon>
        <taxon>Eubacteriales</taxon>
        <taxon>Oscillospiraceae</taxon>
        <taxon>Faecalispora</taxon>
    </lineage>
</organism>
<evidence type="ECO:0000313" key="6">
    <source>
        <dbReference type="Proteomes" id="UP000754750"/>
    </source>
</evidence>
<dbReference type="AlphaFoldDB" id="A0A928KRK5"/>
<reference evidence="5" key="1">
    <citation type="submission" date="2019-04" db="EMBL/GenBank/DDBJ databases">
        <title>Evolution of Biomass-Degrading Anaerobic Consortia Revealed by Metagenomics.</title>
        <authorList>
            <person name="Peng X."/>
        </authorList>
    </citation>
    <scope>NUCLEOTIDE SEQUENCE</scope>
    <source>
        <strain evidence="5">SIG551</strain>
    </source>
</reference>
<keyword evidence="2" id="KW-0547">Nucleotide-binding</keyword>
<dbReference type="Pfam" id="PF00005">
    <property type="entry name" value="ABC_tran"/>
    <property type="match status" value="1"/>
</dbReference>
<dbReference type="PROSITE" id="PS00211">
    <property type="entry name" value="ABC_TRANSPORTER_1"/>
    <property type="match status" value="1"/>
</dbReference>
<dbReference type="PROSITE" id="PS50893">
    <property type="entry name" value="ABC_TRANSPORTER_2"/>
    <property type="match status" value="1"/>
</dbReference>
<keyword evidence="3 5" id="KW-0067">ATP-binding</keyword>
<evidence type="ECO:0000313" key="5">
    <source>
        <dbReference type="EMBL" id="MBE6833423.1"/>
    </source>
</evidence>
<evidence type="ECO:0000259" key="4">
    <source>
        <dbReference type="PROSITE" id="PS50893"/>
    </source>
</evidence>
<evidence type="ECO:0000256" key="3">
    <source>
        <dbReference type="ARBA" id="ARBA00022840"/>
    </source>
</evidence>
<dbReference type="InterPro" id="IPR027417">
    <property type="entry name" value="P-loop_NTPase"/>
</dbReference>